<dbReference type="EMBL" id="MFFM01000003">
    <property type="protein sequence ID" value="OGF14357.1"/>
    <property type="molecule type" value="Genomic_DNA"/>
</dbReference>
<dbReference type="AlphaFoldDB" id="A0A1F5RIL5"/>
<proteinExistence type="predicted"/>
<organism evidence="2 3">
    <name type="scientific">Candidatus Edwardsbacteria bacterium GWF2_54_11</name>
    <dbReference type="NCBI Taxonomy" id="1817851"/>
    <lineage>
        <taxon>Bacteria</taxon>
        <taxon>Candidatus Edwardsiibacteriota</taxon>
    </lineage>
</organism>
<name>A0A1F5RIL5_9BACT</name>
<gene>
    <name evidence="2" type="ORF">A2024_10250</name>
</gene>
<dbReference type="Proteomes" id="UP000177230">
    <property type="component" value="Unassembled WGS sequence"/>
</dbReference>
<keyword evidence="1" id="KW-0472">Membrane</keyword>
<protein>
    <submittedName>
        <fullName evidence="2">Uncharacterized protein</fullName>
    </submittedName>
</protein>
<evidence type="ECO:0000256" key="1">
    <source>
        <dbReference type="SAM" id="Phobius"/>
    </source>
</evidence>
<feature type="transmembrane region" description="Helical" evidence="1">
    <location>
        <begin position="256"/>
        <end position="275"/>
    </location>
</feature>
<evidence type="ECO:0000313" key="3">
    <source>
        <dbReference type="Proteomes" id="UP000177230"/>
    </source>
</evidence>
<evidence type="ECO:0000313" key="2">
    <source>
        <dbReference type="EMBL" id="OGF14357.1"/>
    </source>
</evidence>
<comment type="caution">
    <text evidence="2">The sequence shown here is derived from an EMBL/GenBank/DDBJ whole genome shotgun (WGS) entry which is preliminary data.</text>
</comment>
<keyword evidence="1" id="KW-0812">Transmembrane</keyword>
<keyword evidence="1" id="KW-1133">Transmembrane helix</keyword>
<accession>A0A1F5RIL5</accession>
<reference evidence="2 3" key="1">
    <citation type="journal article" date="2016" name="Nat. Commun.">
        <title>Thousands of microbial genomes shed light on interconnected biogeochemical processes in an aquifer system.</title>
        <authorList>
            <person name="Anantharaman K."/>
            <person name="Brown C.T."/>
            <person name="Hug L.A."/>
            <person name="Sharon I."/>
            <person name="Castelle C.J."/>
            <person name="Probst A.J."/>
            <person name="Thomas B.C."/>
            <person name="Singh A."/>
            <person name="Wilkins M.J."/>
            <person name="Karaoz U."/>
            <person name="Brodie E.L."/>
            <person name="Williams K.H."/>
            <person name="Hubbard S.S."/>
            <person name="Banfield J.F."/>
        </authorList>
    </citation>
    <scope>NUCLEOTIDE SEQUENCE [LARGE SCALE GENOMIC DNA]</scope>
</reference>
<sequence length="282" mass="31073">MKILENLTKINRRYIFLLVALAVIFPLVIPMKLPTLPGKYTIKLYDFIDKIPPQNQPILIAADYSPSMMPELQPMLEAVIRHCFAKKIRIAILTLDPNGAALSETALQKIAPEYGAQNGRDYVFLGFKPGYSIVMMSIGENFRQAFPTDFYGTPLDSLPMMAGVRNYADVPLVVSIAGSAVTQSWILYAHTRYHANVGAGCTAVSTADYYPFLQAGQLVGLLNGMKGASEYEYLNQKNGYSSAAPVATKGMNAVSIVHLLLMLFIILGNIGYLVTRHNQSKK</sequence>